<reference evidence="2" key="1">
    <citation type="submission" date="2021-02" db="EMBL/GenBank/DDBJ databases">
        <authorList>
            <person name="Steward A R."/>
        </authorList>
    </citation>
    <scope>NUCLEOTIDE SEQUENCE</scope>
</reference>
<sequence>MKFAVPRIWREPTDHIHDCYFCVVNPSKRRAGKNAKKIEYPNLPSTSAPVPHSENFPVPSNPKRKAEEQLPLSQICSNSGDSEFVITSPSVEPHLINSEEFDDLVRDLNLPKLKAEILASRLKQWNLLKSDVKISDQRTRHKTFSGFFTKEDGLCYCNDVKGLFEAIGIPCIPSEWLWNRVAQERLFSINVLETSQKKFKSIRLFHARKTSRTHITVTHAPTHAVKHAKRQLNLK</sequence>
<dbReference type="Proteomes" id="UP000663880">
    <property type="component" value="Unassembled WGS sequence"/>
</dbReference>
<evidence type="ECO:0000313" key="3">
    <source>
        <dbReference type="Proteomes" id="UP000663880"/>
    </source>
</evidence>
<accession>A0A821X2M4</accession>
<dbReference type="PANTHER" id="PTHR46114">
    <property type="entry name" value="APPLE DOMAIN-CONTAINING PROTEIN"/>
    <property type="match status" value="1"/>
</dbReference>
<comment type="caution">
    <text evidence="2">The sequence shown here is derived from an EMBL/GenBank/DDBJ whole genome shotgun (WGS) entry which is preliminary data.</text>
</comment>
<name>A0A821X2M4_9NEOP</name>
<dbReference type="EMBL" id="CAJOBZ010000064">
    <property type="protein sequence ID" value="CAF4935134.1"/>
    <property type="molecule type" value="Genomic_DNA"/>
</dbReference>
<gene>
    <name evidence="2" type="ORF">PMACD_LOCUS14197</name>
</gene>
<dbReference type="AlphaFoldDB" id="A0A821X2M4"/>
<dbReference type="OrthoDB" id="6155932at2759"/>
<evidence type="ECO:0000256" key="1">
    <source>
        <dbReference type="SAM" id="MobiDB-lite"/>
    </source>
</evidence>
<dbReference type="PANTHER" id="PTHR46114:SF1">
    <property type="entry name" value="ZAD DOMAIN-CONTAINING PROTEIN"/>
    <property type="match status" value="1"/>
</dbReference>
<protein>
    <submittedName>
        <fullName evidence="2">Uncharacterized protein</fullName>
    </submittedName>
</protein>
<organism evidence="2 3">
    <name type="scientific">Pieris macdunnoughi</name>
    <dbReference type="NCBI Taxonomy" id="345717"/>
    <lineage>
        <taxon>Eukaryota</taxon>
        <taxon>Metazoa</taxon>
        <taxon>Ecdysozoa</taxon>
        <taxon>Arthropoda</taxon>
        <taxon>Hexapoda</taxon>
        <taxon>Insecta</taxon>
        <taxon>Pterygota</taxon>
        <taxon>Neoptera</taxon>
        <taxon>Endopterygota</taxon>
        <taxon>Lepidoptera</taxon>
        <taxon>Glossata</taxon>
        <taxon>Ditrysia</taxon>
        <taxon>Papilionoidea</taxon>
        <taxon>Pieridae</taxon>
        <taxon>Pierinae</taxon>
        <taxon>Pieris</taxon>
    </lineage>
</organism>
<evidence type="ECO:0000313" key="2">
    <source>
        <dbReference type="EMBL" id="CAF4935134.1"/>
    </source>
</evidence>
<keyword evidence="3" id="KW-1185">Reference proteome</keyword>
<proteinExistence type="predicted"/>
<feature type="region of interest" description="Disordered" evidence="1">
    <location>
        <begin position="39"/>
        <end position="64"/>
    </location>
</feature>